<evidence type="ECO:0000313" key="5">
    <source>
        <dbReference type="EMBL" id="ATF80682.1"/>
    </source>
</evidence>
<protein>
    <submittedName>
        <fullName evidence="5">AraC family transcriptional regulator</fullName>
    </submittedName>
</protein>
<dbReference type="InterPro" id="IPR050204">
    <property type="entry name" value="AraC_XylS_family_regulators"/>
</dbReference>
<proteinExistence type="predicted"/>
<dbReference type="EMBL" id="CP023521">
    <property type="protein sequence ID" value="ATF80682.1"/>
    <property type="molecule type" value="Genomic_DNA"/>
</dbReference>
<evidence type="ECO:0000259" key="4">
    <source>
        <dbReference type="PROSITE" id="PS01124"/>
    </source>
</evidence>
<dbReference type="PANTHER" id="PTHR46796">
    <property type="entry name" value="HTH-TYPE TRANSCRIPTIONAL ACTIVATOR RHAS-RELATED"/>
    <property type="match status" value="1"/>
</dbReference>
<dbReference type="InterPro" id="IPR009057">
    <property type="entry name" value="Homeodomain-like_sf"/>
</dbReference>
<keyword evidence="6" id="KW-1185">Reference proteome</keyword>
<sequence length="447" mass="49827">MMSESPIQTHRFHSNDPDEVSDFLVATYTENRFRACHASNRDVTVSGQQWNGLAVYDGNFEIPFHFQSGGPRPNYLFSSCINGGSTYSSGNSVAQCAIGDVMPVSSASDATCLSRPEGLHHIAVILDVTEVNEFVGHWLGHPLDELIQFDLSPLAKDLATQWNASADCLRRMMLMSPSPDIAIRSLYEHMLKLVVTGHKNNYSDVVLSDRHAPEHLARTAVATIEADPTRWATLSTVAYALGCATNTLENGIRRLTGKHSRDIILDARLRAVHRALAVDIGTGFVGVLRAYGFAPSLRFVRLYHRRFGEPPSATYRRNPSAQDVSRNIRERPDILYETSINRWIDASLGKSISLADIARYTGLSEHATIAAFKERFSRTPMQYVIERRLERARWLLCHTSTSILSIALDCGFGSQSYLTTQIKRYYGVTPRQLRLSGHVPAGDDDSR</sequence>
<dbReference type="InterPro" id="IPR018060">
    <property type="entry name" value="HTH_AraC"/>
</dbReference>
<dbReference type="SUPFAM" id="SSF46689">
    <property type="entry name" value="Homeodomain-like"/>
    <property type="match status" value="1"/>
</dbReference>
<feature type="domain" description="HTH araC/xylS-type" evidence="4">
    <location>
        <begin position="338"/>
        <end position="436"/>
    </location>
</feature>
<reference evidence="6" key="1">
    <citation type="submission" date="2017-09" db="EMBL/GenBank/DDBJ databases">
        <title>FDA dAtabase for Regulatory Grade micrObial Sequences (FDA-ARGOS): Supporting development and validation of Infectious Disease Dx tests.</title>
        <authorList>
            <person name="Minogue T."/>
            <person name="Wolcott M."/>
            <person name="Wasieloski L."/>
            <person name="Aguilar W."/>
            <person name="Moore D."/>
            <person name="Tallon L.J."/>
            <person name="Sadzewicz L."/>
            <person name="Ott S."/>
            <person name="Zhao X."/>
            <person name="Nagaraj S."/>
            <person name="Vavikolanu K."/>
            <person name="Aluvathingal J."/>
            <person name="Nadendla S."/>
            <person name="Sichtig H."/>
        </authorList>
    </citation>
    <scope>NUCLEOTIDE SEQUENCE [LARGE SCALE GENOMIC DNA]</scope>
    <source>
        <strain evidence="6">FDAARGOS_388</strain>
    </source>
</reference>
<gene>
    <name evidence="5" type="ORF">CO711_24950</name>
</gene>
<organism evidence="5 6">
    <name type="scientific">Burkholderia cepacia</name>
    <name type="common">Pseudomonas cepacia</name>
    <dbReference type="NCBI Taxonomy" id="292"/>
    <lineage>
        <taxon>Bacteria</taxon>
        <taxon>Pseudomonadati</taxon>
        <taxon>Pseudomonadota</taxon>
        <taxon>Betaproteobacteria</taxon>
        <taxon>Burkholderiales</taxon>
        <taxon>Burkholderiaceae</taxon>
        <taxon>Burkholderia</taxon>
        <taxon>Burkholderia cepacia complex</taxon>
    </lineage>
</organism>
<evidence type="ECO:0000256" key="3">
    <source>
        <dbReference type="ARBA" id="ARBA00023163"/>
    </source>
</evidence>
<dbReference type="SMART" id="SM00342">
    <property type="entry name" value="HTH_ARAC"/>
    <property type="match status" value="2"/>
</dbReference>
<dbReference type="RefSeq" id="WP_027789644.1">
    <property type="nucleotide sequence ID" value="NZ_BCNU01000044.1"/>
</dbReference>
<keyword evidence="1" id="KW-0805">Transcription regulation</keyword>
<evidence type="ECO:0000256" key="1">
    <source>
        <dbReference type="ARBA" id="ARBA00023015"/>
    </source>
</evidence>
<dbReference type="PROSITE" id="PS01124">
    <property type="entry name" value="HTH_ARAC_FAMILY_2"/>
    <property type="match status" value="2"/>
</dbReference>
<feature type="domain" description="HTH araC/xylS-type" evidence="4">
    <location>
        <begin position="218"/>
        <end position="317"/>
    </location>
</feature>
<keyword evidence="2" id="KW-0238">DNA-binding</keyword>
<keyword evidence="3" id="KW-0804">Transcription</keyword>
<dbReference type="Proteomes" id="UP000218103">
    <property type="component" value="Chromosome 2"/>
</dbReference>
<dbReference type="PROSITE" id="PS00041">
    <property type="entry name" value="HTH_ARAC_FAMILY_1"/>
    <property type="match status" value="1"/>
</dbReference>
<evidence type="ECO:0000313" key="6">
    <source>
        <dbReference type="Proteomes" id="UP000218103"/>
    </source>
</evidence>
<accession>A0ABN5D350</accession>
<dbReference type="Gene3D" id="1.10.10.60">
    <property type="entry name" value="Homeodomain-like"/>
    <property type="match status" value="2"/>
</dbReference>
<dbReference type="Pfam" id="PF12833">
    <property type="entry name" value="HTH_18"/>
    <property type="match status" value="1"/>
</dbReference>
<evidence type="ECO:0000256" key="2">
    <source>
        <dbReference type="ARBA" id="ARBA00023125"/>
    </source>
</evidence>
<dbReference type="InterPro" id="IPR018062">
    <property type="entry name" value="HTH_AraC-typ_CS"/>
</dbReference>
<name>A0ABN5D350_BURCE</name>